<dbReference type="Gene3D" id="3.30.70.80">
    <property type="entry name" value="Peptidase S8 propeptide/proteinase inhibitor I9"/>
    <property type="match status" value="1"/>
</dbReference>
<keyword evidence="11" id="KW-1185">Reference proteome</keyword>
<feature type="domain" description="Peptidase S8/S53" evidence="7">
    <location>
        <begin position="109"/>
        <end position="430"/>
    </location>
</feature>
<evidence type="ECO:0000256" key="2">
    <source>
        <dbReference type="ARBA" id="ARBA00022670"/>
    </source>
</evidence>
<dbReference type="InterPro" id="IPR000209">
    <property type="entry name" value="Peptidase_S8/S53_dom"/>
</dbReference>
<evidence type="ECO:0000259" key="9">
    <source>
        <dbReference type="Pfam" id="PF17766"/>
    </source>
</evidence>
<keyword evidence="4 6" id="KW-0378">Hydrolase</keyword>
<feature type="domain" description="Subtilisin-like protease fibronectin type-III" evidence="9">
    <location>
        <begin position="518"/>
        <end position="613"/>
    </location>
</feature>
<dbReference type="InterPro" id="IPR023828">
    <property type="entry name" value="Peptidase_S8_Ser-AS"/>
</dbReference>
<dbReference type="InterPro" id="IPR034197">
    <property type="entry name" value="Peptidases_S8_3"/>
</dbReference>
<evidence type="ECO:0000313" key="10">
    <source>
        <dbReference type="EMBL" id="MCD9641448.1"/>
    </source>
</evidence>
<dbReference type="PANTHER" id="PTHR10795">
    <property type="entry name" value="PROPROTEIN CONVERTASE SUBTILISIN/KEXIN"/>
    <property type="match status" value="1"/>
</dbReference>
<dbReference type="InterPro" id="IPR010259">
    <property type="entry name" value="S8pro/Inhibitor_I9"/>
</dbReference>
<keyword evidence="3" id="KW-0732">Signal</keyword>
<evidence type="ECO:0000256" key="6">
    <source>
        <dbReference type="PROSITE-ProRule" id="PRU01240"/>
    </source>
</evidence>
<feature type="active site" description="Charge relay system" evidence="6">
    <location>
        <position position="118"/>
    </location>
</feature>
<dbReference type="EMBL" id="JACEIK010003365">
    <property type="protein sequence ID" value="MCD9641448.1"/>
    <property type="molecule type" value="Genomic_DNA"/>
</dbReference>
<feature type="active site" description="Charge relay system" evidence="6">
    <location>
        <position position="168"/>
    </location>
</feature>
<protein>
    <submittedName>
        <fullName evidence="10">Uncharacterized protein</fullName>
    </submittedName>
</protein>
<feature type="active site" description="Charge relay system" evidence="6">
    <location>
        <position position="393"/>
    </location>
</feature>
<dbReference type="Gene3D" id="2.60.40.2310">
    <property type="match status" value="1"/>
</dbReference>
<name>A0ABS8V2Z6_DATST</name>
<keyword evidence="5 6" id="KW-0720">Serine protease</keyword>
<dbReference type="InterPro" id="IPR045051">
    <property type="entry name" value="SBT"/>
</dbReference>
<gene>
    <name evidence="10" type="ORF">HAX54_027633</name>
</gene>
<keyword evidence="2 6" id="KW-0645">Protease</keyword>
<dbReference type="PROSITE" id="PS00138">
    <property type="entry name" value="SUBTILASE_SER"/>
    <property type="match status" value="1"/>
</dbReference>
<dbReference type="InterPro" id="IPR036852">
    <property type="entry name" value="Peptidase_S8/S53_dom_sf"/>
</dbReference>
<proteinExistence type="inferred from homology"/>
<feature type="domain" description="Inhibitor I9" evidence="8">
    <location>
        <begin position="6"/>
        <end position="84"/>
    </location>
</feature>
<dbReference type="InterPro" id="IPR041469">
    <property type="entry name" value="Subtilisin-like_FN3"/>
</dbReference>
<evidence type="ECO:0000259" key="8">
    <source>
        <dbReference type="Pfam" id="PF05922"/>
    </source>
</evidence>
<dbReference type="Proteomes" id="UP000823775">
    <property type="component" value="Unassembled WGS sequence"/>
</dbReference>
<evidence type="ECO:0000313" key="11">
    <source>
        <dbReference type="Proteomes" id="UP000823775"/>
    </source>
</evidence>
<evidence type="ECO:0000256" key="5">
    <source>
        <dbReference type="ARBA" id="ARBA00022825"/>
    </source>
</evidence>
<sequence length="615" mass="66777">MDFQLYIVYLGHKPHDDHELITDSHHDILSQVVGSKKEAKSLMLYSYRHSFSGFAAKLTDSKAEQIGELPGVVRVIQNSRYKAHTSRSWDFLGLSNNDSSNLLNKTKQGDGIIIGVLDTGIWGGMEAFNDRELGPIPSRWKGLMEEKGLNQTMVEKLYDLSPIDDMGHGTHVAYTAAGSYVNTLDYYGLNMGTVRGGAPFARIAMHMIFGADILASIDDAIKDRVDVLSTSIGNGLIKFAEVHVGESLLGLGSFHAVSHGIPFITSAGNSGPDSNTLNGGSPWVISVAASNEDREIVTPIILGNNKTILGQGVYNGKGEPFAPLITFGNITSHQEVQFIAKEVAGKVLLLFLQGQQDIIPSFMALQTTPGVNILAAVPPPIGEHGFQVMSGTSMATPHVSAIVALLKVAHPNWSPAAFKSALVTTAWNEDTYKSEIFSEGIGDKLADPFDFGGGICNPNGAMDPGLIYDMDKNDYVNYLYSLGYSNNKIQNATTYISGTNNSTEAGVVCPNQVPSRLDLNLPSISIPDLKNSVTVKRTVTNVGDVNFMYKLVVKSPRNTAIKVNPEVLKFNLETKKISFEVTITSILQRKSKFTLGSLAWTDDKYFVRIPIAVRK</sequence>
<dbReference type="PROSITE" id="PS51892">
    <property type="entry name" value="SUBTILASE"/>
    <property type="match status" value="1"/>
</dbReference>
<evidence type="ECO:0000256" key="4">
    <source>
        <dbReference type="ARBA" id="ARBA00022801"/>
    </source>
</evidence>
<comment type="similarity">
    <text evidence="1 6">Belongs to the peptidase S8 family.</text>
</comment>
<dbReference type="InterPro" id="IPR015500">
    <property type="entry name" value="Peptidase_S8_subtilisin-rel"/>
</dbReference>
<dbReference type="Gene3D" id="3.40.50.200">
    <property type="entry name" value="Peptidase S8/S53 domain"/>
    <property type="match status" value="1"/>
</dbReference>
<accession>A0ABS8V2Z6</accession>
<dbReference type="SUPFAM" id="SSF52743">
    <property type="entry name" value="Subtilisin-like"/>
    <property type="match status" value="1"/>
</dbReference>
<organism evidence="10 11">
    <name type="scientific">Datura stramonium</name>
    <name type="common">Jimsonweed</name>
    <name type="synonym">Common thornapple</name>
    <dbReference type="NCBI Taxonomy" id="4076"/>
    <lineage>
        <taxon>Eukaryota</taxon>
        <taxon>Viridiplantae</taxon>
        <taxon>Streptophyta</taxon>
        <taxon>Embryophyta</taxon>
        <taxon>Tracheophyta</taxon>
        <taxon>Spermatophyta</taxon>
        <taxon>Magnoliopsida</taxon>
        <taxon>eudicotyledons</taxon>
        <taxon>Gunneridae</taxon>
        <taxon>Pentapetalae</taxon>
        <taxon>asterids</taxon>
        <taxon>lamiids</taxon>
        <taxon>Solanales</taxon>
        <taxon>Solanaceae</taxon>
        <taxon>Solanoideae</taxon>
        <taxon>Datureae</taxon>
        <taxon>Datura</taxon>
    </lineage>
</organism>
<evidence type="ECO:0000259" key="7">
    <source>
        <dbReference type="Pfam" id="PF00082"/>
    </source>
</evidence>
<reference evidence="10 11" key="1">
    <citation type="journal article" date="2021" name="BMC Genomics">
        <title>Datura genome reveals duplications of psychoactive alkaloid biosynthetic genes and high mutation rate following tissue culture.</title>
        <authorList>
            <person name="Rajewski A."/>
            <person name="Carter-House D."/>
            <person name="Stajich J."/>
            <person name="Litt A."/>
        </authorList>
    </citation>
    <scope>NUCLEOTIDE SEQUENCE [LARGE SCALE GENOMIC DNA]</scope>
    <source>
        <strain evidence="10">AR-01</strain>
    </source>
</reference>
<evidence type="ECO:0000256" key="3">
    <source>
        <dbReference type="ARBA" id="ARBA00022729"/>
    </source>
</evidence>
<dbReference type="InterPro" id="IPR037045">
    <property type="entry name" value="S8pro/Inhibitor_I9_sf"/>
</dbReference>
<dbReference type="PRINTS" id="PR00723">
    <property type="entry name" value="SUBTILISIN"/>
</dbReference>
<evidence type="ECO:0000256" key="1">
    <source>
        <dbReference type="ARBA" id="ARBA00011073"/>
    </source>
</evidence>
<dbReference type="Pfam" id="PF00082">
    <property type="entry name" value="Peptidase_S8"/>
    <property type="match status" value="1"/>
</dbReference>
<dbReference type="CDD" id="cd04852">
    <property type="entry name" value="Peptidases_S8_3"/>
    <property type="match status" value="1"/>
</dbReference>
<dbReference type="Pfam" id="PF17766">
    <property type="entry name" value="fn3_6"/>
    <property type="match status" value="1"/>
</dbReference>
<comment type="caution">
    <text evidence="10">The sequence shown here is derived from an EMBL/GenBank/DDBJ whole genome shotgun (WGS) entry which is preliminary data.</text>
</comment>
<dbReference type="Pfam" id="PF05922">
    <property type="entry name" value="Inhibitor_I9"/>
    <property type="match status" value="1"/>
</dbReference>